<dbReference type="Proteomes" id="UP001598138">
    <property type="component" value="Unassembled WGS sequence"/>
</dbReference>
<gene>
    <name evidence="1" type="ORF">U0R10_06755</name>
</gene>
<evidence type="ECO:0000313" key="2">
    <source>
        <dbReference type="Proteomes" id="UP001598138"/>
    </source>
</evidence>
<dbReference type="RefSeq" id="WP_377983197.1">
    <property type="nucleotide sequence ID" value="NZ_JBBKXZ010000002.1"/>
</dbReference>
<proteinExistence type="predicted"/>
<accession>A0ABW6DHC0</accession>
<dbReference type="SUPFAM" id="SSF53795">
    <property type="entry name" value="PEP carboxykinase-like"/>
    <property type="match status" value="1"/>
</dbReference>
<organism evidence="1 2">
    <name type="scientific">Aquirufa avitistagni</name>
    <dbReference type="NCBI Taxonomy" id="3104728"/>
    <lineage>
        <taxon>Bacteria</taxon>
        <taxon>Pseudomonadati</taxon>
        <taxon>Bacteroidota</taxon>
        <taxon>Cytophagia</taxon>
        <taxon>Cytophagales</taxon>
        <taxon>Flectobacillaceae</taxon>
        <taxon>Aquirufa</taxon>
    </lineage>
</organism>
<evidence type="ECO:0008006" key="3">
    <source>
        <dbReference type="Google" id="ProtNLM"/>
    </source>
</evidence>
<dbReference type="Gene3D" id="3.40.50.300">
    <property type="entry name" value="P-loop containing nucleotide triphosphate hydrolases"/>
    <property type="match status" value="1"/>
</dbReference>
<protein>
    <recommendedName>
        <fullName evidence="3">Serine kinase</fullName>
    </recommendedName>
</protein>
<evidence type="ECO:0000313" key="1">
    <source>
        <dbReference type="EMBL" id="MFD3394315.1"/>
    </source>
</evidence>
<sequence length="352" mass="38630">MGGKDYFYESVFKITDDVFNFSSAIEKRCILVAGLSIECRFAGDALLPVIIPALEHLLVDASEGHPSYKIDIWDSESTQMEFPTSPCGIDEILVRGELEGFISDRFEAAFFTHARMLTVIDHDLKRGVVCLATSLDIPAFELACPLRGILSWILRQNDTAMIHAASVGTPDGCVLIGGNSGAGKSSTALRGLAGGLYYFGDDICAISNRLNSPKVYGIYSSGKTFSSDLKLFPTLKSSVHSHFEEFYEKEVYFFNNQFHAQLPQSGEIKAVVIPHQDALLTIGFQKIPYANALSVMCSSTKNLLPNAGNEMFHILVSILHQVPCYRFNLGNDPSLIADSLALFISSLKPSHR</sequence>
<dbReference type="InterPro" id="IPR027417">
    <property type="entry name" value="P-loop_NTPase"/>
</dbReference>
<comment type="caution">
    <text evidence="1">The sequence shown here is derived from an EMBL/GenBank/DDBJ whole genome shotgun (WGS) entry which is preliminary data.</text>
</comment>
<keyword evidence="2" id="KW-1185">Reference proteome</keyword>
<name>A0ABW6DHC0_9BACT</name>
<reference evidence="1 2" key="1">
    <citation type="submission" date="2024-03" db="EMBL/GenBank/DDBJ databases">
        <title>Aquirufa genome sequencing.</title>
        <authorList>
            <person name="Pitt A."/>
            <person name="Hahn M.W."/>
        </authorList>
    </citation>
    <scope>NUCLEOTIDE SEQUENCE [LARGE SCALE GENOMIC DNA]</scope>
    <source>
        <strain evidence="1 2">OSTEICH-129V</strain>
    </source>
</reference>
<dbReference type="EMBL" id="JBBKXZ010000002">
    <property type="protein sequence ID" value="MFD3394315.1"/>
    <property type="molecule type" value="Genomic_DNA"/>
</dbReference>